<dbReference type="Pfam" id="PF02374">
    <property type="entry name" value="ArsA_ATPase"/>
    <property type="match status" value="1"/>
</dbReference>
<dbReference type="PATRIC" id="fig|33036.3.peg.890"/>
<dbReference type="CDD" id="cd02035">
    <property type="entry name" value="ArsA"/>
    <property type="match status" value="1"/>
</dbReference>
<gene>
    <name evidence="4" type="ORF">HMPREF3200_00897</name>
</gene>
<dbReference type="OrthoDB" id="9780677at2"/>
<dbReference type="InterPro" id="IPR008978">
    <property type="entry name" value="HSP20-like_chaperone"/>
</dbReference>
<sequence>MPKKIFMYTGKGGVGKTSIASATSLISAGSNIKTILISIDTAHSLSDVFDIKIAGDFKQIKDNLTAIELDSSKILKEKFPKIKTNLADGFNRADIAGLQYSSSFDMPFIVNILTLLEILAIYENYDYENIIVDCPASASTFAYLKFPEMLSWYLEKFFGVGKKVIRGLRPISKYKYKIDLPSEDSLGQLEVIYKRLLKLVNILKDPNISTIRLVGLAEKMVIEESKRDLSYLRLFDYNVDGFFVNRLYEDDESEFIKKRLEIQNKNLDLIDKIFYDVPIFKINLMKEDMRNLHDLEKFAMKIENNDKLIEIKSMPDTYIIEKKKATYLINIDVGDVDDVEVLKNGLDLNIRIKDVRRIISLPNILKDSTLSNYHIEASKLMIYLDKEDPGQNDENYN</sequence>
<organism evidence="4 5">
    <name type="scientific">Anaerococcus tetradius</name>
    <dbReference type="NCBI Taxonomy" id="33036"/>
    <lineage>
        <taxon>Bacteria</taxon>
        <taxon>Bacillati</taxon>
        <taxon>Bacillota</taxon>
        <taxon>Tissierellia</taxon>
        <taxon>Tissierellales</taxon>
        <taxon>Peptoniphilaceae</taxon>
        <taxon>Anaerococcus</taxon>
    </lineage>
</organism>
<evidence type="ECO:0000259" key="2">
    <source>
        <dbReference type="Pfam" id="PF02374"/>
    </source>
</evidence>
<evidence type="ECO:0000259" key="3">
    <source>
        <dbReference type="Pfam" id="PF17886"/>
    </source>
</evidence>
<keyword evidence="5" id="KW-1185">Reference proteome</keyword>
<evidence type="ECO:0000256" key="1">
    <source>
        <dbReference type="ARBA" id="ARBA00011040"/>
    </source>
</evidence>
<protein>
    <submittedName>
        <fullName evidence="4">Arsenite-activated ATPase</fullName>
    </submittedName>
</protein>
<accession>A0A133KEV5</accession>
<dbReference type="GO" id="GO:0005524">
    <property type="term" value="F:ATP binding"/>
    <property type="evidence" value="ECO:0007669"/>
    <property type="project" value="InterPro"/>
</dbReference>
<dbReference type="Proteomes" id="UP000070383">
    <property type="component" value="Unassembled WGS sequence"/>
</dbReference>
<dbReference type="Pfam" id="PF17886">
    <property type="entry name" value="ArsA_HSP20"/>
    <property type="match status" value="1"/>
</dbReference>
<reference evidence="5" key="1">
    <citation type="submission" date="2016-01" db="EMBL/GenBank/DDBJ databases">
        <authorList>
            <person name="Mitreva M."/>
            <person name="Pepin K.H."/>
            <person name="Mihindukulasuriya K.A."/>
            <person name="Fulton R."/>
            <person name="Fronick C."/>
            <person name="O'Laughlin M."/>
            <person name="Miner T."/>
            <person name="Herter B."/>
            <person name="Rosa B.A."/>
            <person name="Cordes M."/>
            <person name="Tomlinson C."/>
            <person name="Wollam A."/>
            <person name="Palsikar V.B."/>
            <person name="Mardis E.R."/>
            <person name="Wilson R.K."/>
        </authorList>
    </citation>
    <scope>NUCLEOTIDE SEQUENCE [LARGE SCALE GENOMIC DNA]</scope>
    <source>
        <strain evidence="5">MJR8151</strain>
    </source>
</reference>
<dbReference type="AlphaFoldDB" id="A0A133KEV5"/>
<dbReference type="STRING" id="33036.HMPREF3200_00897"/>
<feature type="domain" description="ArsA HSP20-like" evidence="3">
    <location>
        <begin position="335"/>
        <end position="383"/>
    </location>
</feature>
<dbReference type="InterPro" id="IPR027417">
    <property type="entry name" value="P-loop_NTPase"/>
</dbReference>
<dbReference type="RefSeq" id="WP_060929323.1">
    <property type="nucleotide sequence ID" value="NZ_KQ955275.1"/>
</dbReference>
<dbReference type="Gene3D" id="2.60.40.790">
    <property type="match status" value="1"/>
</dbReference>
<dbReference type="EMBL" id="LRPM01000033">
    <property type="protein sequence ID" value="KWZ78099.1"/>
    <property type="molecule type" value="Genomic_DNA"/>
</dbReference>
<dbReference type="SUPFAM" id="SSF52540">
    <property type="entry name" value="P-loop containing nucleoside triphosphate hydrolases"/>
    <property type="match status" value="1"/>
</dbReference>
<dbReference type="PANTHER" id="PTHR10803:SF3">
    <property type="entry name" value="ATPASE GET3"/>
    <property type="match status" value="1"/>
</dbReference>
<comment type="caution">
    <text evidence="4">The sequence shown here is derived from an EMBL/GenBank/DDBJ whole genome shotgun (WGS) entry which is preliminary data.</text>
</comment>
<dbReference type="Gene3D" id="3.40.50.300">
    <property type="entry name" value="P-loop containing nucleotide triphosphate hydrolases"/>
    <property type="match status" value="1"/>
</dbReference>
<comment type="similarity">
    <text evidence="1">Belongs to the arsA ATPase family.</text>
</comment>
<dbReference type="PANTHER" id="PTHR10803">
    <property type="entry name" value="ARSENICAL PUMP-DRIVING ATPASE ARSENITE-TRANSLOCATING ATPASE"/>
    <property type="match status" value="1"/>
</dbReference>
<dbReference type="GO" id="GO:0016887">
    <property type="term" value="F:ATP hydrolysis activity"/>
    <property type="evidence" value="ECO:0007669"/>
    <property type="project" value="InterPro"/>
</dbReference>
<evidence type="ECO:0000313" key="5">
    <source>
        <dbReference type="Proteomes" id="UP000070383"/>
    </source>
</evidence>
<dbReference type="InterPro" id="IPR025723">
    <property type="entry name" value="ArsA/GET3_ATPase-like"/>
</dbReference>
<feature type="domain" description="ArsA/GET3 Anion-transporting ATPase-like" evidence="2">
    <location>
        <begin position="4"/>
        <end position="302"/>
    </location>
</feature>
<evidence type="ECO:0000313" key="4">
    <source>
        <dbReference type="EMBL" id="KWZ78099.1"/>
    </source>
</evidence>
<name>A0A133KEV5_9FIRM</name>
<dbReference type="InterPro" id="IPR016300">
    <property type="entry name" value="ATPase_ArsA/GET3"/>
</dbReference>
<dbReference type="InterPro" id="IPR040612">
    <property type="entry name" value="ArsA_HSP20-like"/>
</dbReference>
<dbReference type="NCBIfam" id="TIGR00345">
    <property type="entry name" value="GET3_arsA_TRC40"/>
    <property type="match status" value="1"/>
</dbReference>
<proteinExistence type="inferred from homology"/>